<name>A0A835ZD12_9STRA</name>
<evidence type="ECO:0000313" key="3">
    <source>
        <dbReference type="Proteomes" id="UP000664859"/>
    </source>
</evidence>
<feature type="compositionally biased region" description="Basic residues" evidence="1">
    <location>
        <begin position="135"/>
        <end position="147"/>
    </location>
</feature>
<keyword evidence="3" id="KW-1185">Reference proteome</keyword>
<accession>A0A835ZD12</accession>
<dbReference type="AlphaFoldDB" id="A0A835ZD12"/>
<protein>
    <submittedName>
        <fullName evidence="2">Uncharacterized protein</fullName>
    </submittedName>
</protein>
<feature type="region of interest" description="Disordered" evidence="1">
    <location>
        <begin position="125"/>
        <end position="158"/>
    </location>
</feature>
<reference evidence="2" key="1">
    <citation type="submission" date="2021-02" db="EMBL/GenBank/DDBJ databases">
        <title>First Annotated Genome of the Yellow-green Alga Tribonema minus.</title>
        <authorList>
            <person name="Mahan K.M."/>
        </authorList>
    </citation>
    <scope>NUCLEOTIDE SEQUENCE</scope>
    <source>
        <strain evidence="2">UTEX B ZZ1240</strain>
    </source>
</reference>
<evidence type="ECO:0000313" key="2">
    <source>
        <dbReference type="EMBL" id="KAG5191496.1"/>
    </source>
</evidence>
<organism evidence="2 3">
    <name type="scientific">Tribonema minus</name>
    <dbReference type="NCBI Taxonomy" id="303371"/>
    <lineage>
        <taxon>Eukaryota</taxon>
        <taxon>Sar</taxon>
        <taxon>Stramenopiles</taxon>
        <taxon>Ochrophyta</taxon>
        <taxon>PX clade</taxon>
        <taxon>Xanthophyceae</taxon>
        <taxon>Tribonematales</taxon>
        <taxon>Tribonemataceae</taxon>
        <taxon>Tribonema</taxon>
    </lineage>
</organism>
<comment type="caution">
    <text evidence="2">The sequence shown here is derived from an EMBL/GenBank/DDBJ whole genome shotgun (WGS) entry which is preliminary data.</text>
</comment>
<dbReference type="Proteomes" id="UP000664859">
    <property type="component" value="Unassembled WGS sequence"/>
</dbReference>
<sequence length="158" mass="17738">MRMQYLSAHDLDDYGYGGVGGYHSRADSDGSLSLGAHLDSVDLYTQGHGAAALNSPRSIFHTIGGRDASGRAPHAGGFNMQHQQQQQQHQAATMQQYSKGYDSVQRDVPLRKLVGINAVERHHQVQYEQQQQQQLRHHHQQQQHLSHHNGWATSYHSP</sequence>
<evidence type="ECO:0000256" key="1">
    <source>
        <dbReference type="SAM" id="MobiDB-lite"/>
    </source>
</evidence>
<proteinExistence type="predicted"/>
<gene>
    <name evidence="2" type="ORF">JKP88DRAFT_231169</name>
</gene>
<dbReference type="EMBL" id="JAFCMP010000019">
    <property type="protein sequence ID" value="KAG5191496.1"/>
    <property type="molecule type" value="Genomic_DNA"/>
</dbReference>